<dbReference type="EMBL" id="OZ019904">
    <property type="protein sequence ID" value="CAK9199871.1"/>
    <property type="molecule type" value="Genomic_DNA"/>
</dbReference>
<accession>A0ABP0TLV5</accession>
<organism evidence="2 3">
    <name type="scientific">Sphagnum troendelagicum</name>
    <dbReference type="NCBI Taxonomy" id="128251"/>
    <lineage>
        <taxon>Eukaryota</taxon>
        <taxon>Viridiplantae</taxon>
        <taxon>Streptophyta</taxon>
        <taxon>Embryophyta</taxon>
        <taxon>Bryophyta</taxon>
        <taxon>Sphagnophytina</taxon>
        <taxon>Sphagnopsida</taxon>
        <taxon>Sphagnales</taxon>
        <taxon>Sphagnaceae</taxon>
        <taxon>Sphagnum</taxon>
    </lineage>
</organism>
<keyword evidence="3" id="KW-1185">Reference proteome</keyword>
<feature type="region of interest" description="Disordered" evidence="1">
    <location>
        <begin position="1"/>
        <end position="55"/>
    </location>
</feature>
<dbReference type="Proteomes" id="UP001497512">
    <property type="component" value="Chromosome 12"/>
</dbReference>
<feature type="compositionally biased region" description="Basic and acidic residues" evidence="1">
    <location>
        <begin position="44"/>
        <end position="54"/>
    </location>
</feature>
<gene>
    <name evidence="2" type="ORF">CSSPTR1EN2_LOCUS5153</name>
</gene>
<feature type="compositionally biased region" description="Basic residues" evidence="1">
    <location>
        <begin position="1"/>
        <end position="10"/>
    </location>
</feature>
<reference evidence="2" key="1">
    <citation type="submission" date="2024-02" db="EMBL/GenBank/DDBJ databases">
        <authorList>
            <consortium name="ELIXIR-Norway"/>
            <consortium name="Elixir Norway"/>
        </authorList>
    </citation>
    <scope>NUCLEOTIDE SEQUENCE</scope>
</reference>
<sequence>MDFFRKHKKKQAEDVKQQNTGTNDRKEESKLGDNVFNTAQQQLGDRKELEKKPEQPAPVLVVPPSLVYIEQDAYIPTGGMMPGSGFAPAAPPPVVMYVKPAYVLDLQPAGSLACLNAW</sequence>
<evidence type="ECO:0000313" key="3">
    <source>
        <dbReference type="Proteomes" id="UP001497512"/>
    </source>
</evidence>
<evidence type="ECO:0000313" key="2">
    <source>
        <dbReference type="EMBL" id="CAK9199871.1"/>
    </source>
</evidence>
<proteinExistence type="predicted"/>
<evidence type="ECO:0000256" key="1">
    <source>
        <dbReference type="SAM" id="MobiDB-lite"/>
    </source>
</evidence>
<protein>
    <submittedName>
        <fullName evidence="2">Uncharacterized protein</fullName>
    </submittedName>
</protein>
<name>A0ABP0TLV5_9BRYO</name>